<comment type="similarity">
    <text evidence="2 6">Belongs to the TGF-beta family.</text>
</comment>
<dbReference type="GO" id="GO:0005125">
    <property type="term" value="F:cytokine activity"/>
    <property type="evidence" value="ECO:0007669"/>
    <property type="project" value="TreeGrafter"/>
</dbReference>
<keyword evidence="3" id="KW-0964">Secreted</keyword>
<feature type="domain" description="TGF-beta family profile" evidence="8">
    <location>
        <begin position="312"/>
        <end position="424"/>
    </location>
</feature>
<evidence type="ECO:0000256" key="3">
    <source>
        <dbReference type="ARBA" id="ARBA00022525"/>
    </source>
</evidence>
<dbReference type="Pfam" id="PF00019">
    <property type="entry name" value="TGF_beta"/>
    <property type="match status" value="1"/>
</dbReference>
<evidence type="ECO:0000256" key="6">
    <source>
        <dbReference type="RuleBase" id="RU000354"/>
    </source>
</evidence>
<evidence type="ECO:0000313" key="10">
    <source>
        <dbReference type="Proteomes" id="UP000824540"/>
    </source>
</evidence>
<keyword evidence="5" id="KW-1015">Disulfide bond</keyword>
<dbReference type="InterPro" id="IPR001839">
    <property type="entry name" value="TGF-b_C"/>
</dbReference>
<dbReference type="Gene3D" id="2.10.90.10">
    <property type="entry name" value="Cystine-knot cytokines"/>
    <property type="match status" value="1"/>
</dbReference>
<evidence type="ECO:0000259" key="8">
    <source>
        <dbReference type="PROSITE" id="PS51362"/>
    </source>
</evidence>
<accession>A0A8T2N2U4</accession>
<sequence length="424" mass="46470">PPKEELVKRPPFHHLQPDAVTETGPQIGADRDPTDQVQRPRPGSPFRQRCSDPLLTDMGLGCAPAALLLLLSALTLALLPAWAQPLEGDPQAPTEDRELGKAILEMLHINKLSAPQRTQPHPYMKQVYLYLDSLEPRDPASSDGTLVQSLRSIQGWKYGTPGWIWFNVSQLKPPMVVVELVLLRKTLHPEPLSVSVAVHSISPRAGNLTVSEPLEERQLTLDQLPPSGYDVFNVSAVLGRRGWAEGGGDGGGGLVGFQLRYTDESGSLVLHEALTQSLYCLNTSSLSEPLLVAYRTRPGPGQLHAAARGPERSQRQYCGTGRKRHLPSVRPQPWCRIHQRYVDLSRGRLGEWILEPRGFNSSFCSGICDLGNTTESLFKDKHSGGLAGSGSGCSPEELSSLTVMYRSDSDSTVIEKLKNMRAES</sequence>
<dbReference type="SUPFAM" id="SSF57501">
    <property type="entry name" value="Cystine-knot cytokines"/>
    <property type="match status" value="1"/>
</dbReference>
<reference evidence="9" key="1">
    <citation type="thesis" date="2021" institute="BYU ScholarsArchive" country="Provo, UT, USA">
        <title>Applications of and Algorithms for Genome Assembly and Genomic Analyses with an Emphasis on Marine Teleosts.</title>
        <authorList>
            <person name="Pickett B.D."/>
        </authorList>
    </citation>
    <scope>NUCLEOTIDE SEQUENCE</scope>
    <source>
        <strain evidence="9">HI-2016</strain>
    </source>
</reference>
<evidence type="ECO:0000256" key="7">
    <source>
        <dbReference type="SAM" id="MobiDB-lite"/>
    </source>
</evidence>
<dbReference type="PANTHER" id="PTHR11848">
    <property type="entry name" value="TGF-BETA FAMILY"/>
    <property type="match status" value="1"/>
</dbReference>
<keyword evidence="4 6" id="KW-0339">Growth factor</keyword>
<dbReference type="CDD" id="cd13756">
    <property type="entry name" value="TGF_beta_BMPs_GDFs"/>
    <property type="match status" value="1"/>
</dbReference>
<dbReference type="InterPro" id="IPR017948">
    <property type="entry name" value="TGFb_CS"/>
</dbReference>
<evidence type="ECO:0000256" key="4">
    <source>
        <dbReference type="ARBA" id="ARBA00023030"/>
    </source>
</evidence>
<dbReference type="PROSITE" id="PS00250">
    <property type="entry name" value="TGF_BETA_1"/>
    <property type="match status" value="1"/>
</dbReference>
<proteinExistence type="inferred from homology"/>
<dbReference type="AlphaFoldDB" id="A0A8T2N2U4"/>
<keyword evidence="10" id="KW-1185">Reference proteome</keyword>
<evidence type="ECO:0000256" key="2">
    <source>
        <dbReference type="ARBA" id="ARBA00006656"/>
    </source>
</evidence>
<dbReference type="OrthoDB" id="9411036at2759"/>
<evidence type="ECO:0000256" key="1">
    <source>
        <dbReference type="ARBA" id="ARBA00004613"/>
    </source>
</evidence>
<protein>
    <recommendedName>
        <fullName evidence="8">TGF-beta family profile domain-containing protein</fullName>
    </recommendedName>
</protein>
<comment type="subcellular location">
    <subcellularLocation>
        <location evidence="1">Secreted</location>
    </subcellularLocation>
</comment>
<feature type="region of interest" description="Disordered" evidence="7">
    <location>
        <begin position="1"/>
        <end position="50"/>
    </location>
</feature>
<comment type="caution">
    <text evidence="9">The sequence shown here is derived from an EMBL/GenBank/DDBJ whole genome shotgun (WGS) entry which is preliminary data.</text>
</comment>
<feature type="non-terminal residue" evidence="9">
    <location>
        <position position="424"/>
    </location>
</feature>
<evidence type="ECO:0000313" key="9">
    <source>
        <dbReference type="EMBL" id="KAG9334463.1"/>
    </source>
</evidence>
<gene>
    <name evidence="9" type="ORF">JZ751_007661</name>
</gene>
<dbReference type="SMART" id="SM00204">
    <property type="entry name" value="TGFB"/>
    <property type="match status" value="1"/>
</dbReference>
<dbReference type="InterPro" id="IPR015615">
    <property type="entry name" value="TGF-beta-rel"/>
</dbReference>
<name>A0A8T2N2U4_9TELE</name>
<evidence type="ECO:0000256" key="5">
    <source>
        <dbReference type="ARBA" id="ARBA00023157"/>
    </source>
</evidence>
<organism evidence="9 10">
    <name type="scientific">Albula glossodonta</name>
    <name type="common">roundjaw bonefish</name>
    <dbReference type="NCBI Taxonomy" id="121402"/>
    <lineage>
        <taxon>Eukaryota</taxon>
        <taxon>Metazoa</taxon>
        <taxon>Chordata</taxon>
        <taxon>Craniata</taxon>
        <taxon>Vertebrata</taxon>
        <taxon>Euteleostomi</taxon>
        <taxon>Actinopterygii</taxon>
        <taxon>Neopterygii</taxon>
        <taxon>Teleostei</taxon>
        <taxon>Albuliformes</taxon>
        <taxon>Albulidae</taxon>
        <taxon>Albula</taxon>
    </lineage>
</organism>
<dbReference type="PANTHER" id="PTHR11848:SF243">
    <property type="entry name" value="GROWTH_DIFFERENTIATION FACTOR 6-A-LIKE"/>
    <property type="match status" value="1"/>
</dbReference>
<dbReference type="Proteomes" id="UP000824540">
    <property type="component" value="Unassembled WGS sequence"/>
</dbReference>
<dbReference type="GO" id="GO:0005615">
    <property type="term" value="C:extracellular space"/>
    <property type="evidence" value="ECO:0007669"/>
    <property type="project" value="TreeGrafter"/>
</dbReference>
<dbReference type="GO" id="GO:0008083">
    <property type="term" value="F:growth factor activity"/>
    <property type="evidence" value="ECO:0007669"/>
    <property type="project" value="UniProtKB-KW"/>
</dbReference>
<dbReference type="EMBL" id="JAFBMS010000149">
    <property type="protein sequence ID" value="KAG9334463.1"/>
    <property type="molecule type" value="Genomic_DNA"/>
</dbReference>
<dbReference type="InterPro" id="IPR029034">
    <property type="entry name" value="Cystine-knot_cytokine"/>
</dbReference>
<dbReference type="PROSITE" id="PS51362">
    <property type="entry name" value="TGF_BETA_2"/>
    <property type="match status" value="1"/>
</dbReference>
<feature type="non-terminal residue" evidence="9">
    <location>
        <position position="1"/>
    </location>
</feature>